<dbReference type="InterPro" id="IPR019587">
    <property type="entry name" value="Polyketide_cyclase/dehydratase"/>
</dbReference>
<dbReference type="RefSeq" id="WP_307068080.1">
    <property type="nucleotide sequence ID" value="NZ_JAUSUP010000004.1"/>
</dbReference>
<name>A0ABU0DUG4_9BACI</name>
<organism evidence="1 2">
    <name type="scientific">Alkalibacillus filiformis</name>
    <dbReference type="NCBI Taxonomy" id="200990"/>
    <lineage>
        <taxon>Bacteria</taxon>
        <taxon>Bacillati</taxon>
        <taxon>Bacillota</taxon>
        <taxon>Bacilli</taxon>
        <taxon>Bacillales</taxon>
        <taxon>Bacillaceae</taxon>
        <taxon>Alkalibacillus</taxon>
    </lineage>
</organism>
<reference evidence="1 2" key="1">
    <citation type="submission" date="2023-07" db="EMBL/GenBank/DDBJ databases">
        <title>Genomic Encyclopedia of Type Strains, Phase IV (KMG-IV): sequencing the most valuable type-strain genomes for metagenomic binning, comparative biology and taxonomic classification.</title>
        <authorList>
            <person name="Goeker M."/>
        </authorList>
    </citation>
    <scope>NUCLEOTIDE SEQUENCE [LARGE SCALE GENOMIC DNA]</scope>
    <source>
        <strain evidence="1 2">DSM 15448</strain>
    </source>
</reference>
<dbReference type="EMBL" id="JAUSUP010000004">
    <property type="protein sequence ID" value="MDQ0351943.1"/>
    <property type="molecule type" value="Genomic_DNA"/>
</dbReference>
<dbReference type="SUPFAM" id="SSF55961">
    <property type="entry name" value="Bet v1-like"/>
    <property type="match status" value="1"/>
</dbReference>
<protein>
    <recommendedName>
        <fullName evidence="3">SRPBCC family protein</fullName>
    </recommendedName>
</protein>
<dbReference type="InterPro" id="IPR023393">
    <property type="entry name" value="START-like_dom_sf"/>
</dbReference>
<keyword evidence="2" id="KW-1185">Reference proteome</keyword>
<sequence>MITWKEKRRIPTNIENVWKLFQPDQLQRIMPKVVEHELIKGNVGEVGSKYRQSYQEGKRVETYIVETLAYEDEEDYKHLSVTFNIGKAFNVETTYTIISKGSNESLLTYEGANRGTNWFGKLFMKLAPTSKNDQVVQEFLDRVVEEAEKEQAGS</sequence>
<dbReference type="Pfam" id="PF10604">
    <property type="entry name" value="Polyketide_cyc2"/>
    <property type="match status" value="1"/>
</dbReference>
<dbReference type="Gene3D" id="3.30.530.20">
    <property type="match status" value="1"/>
</dbReference>
<comment type="caution">
    <text evidence="1">The sequence shown here is derived from an EMBL/GenBank/DDBJ whole genome shotgun (WGS) entry which is preliminary data.</text>
</comment>
<gene>
    <name evidence="1" type="ORF">J2R98_001775</name>
</gene>
<evidence type="ECO:0008006" key="3">
    <source>
        <dbReference type="Google" id="ProtNLM"/>
    </source>
</evidence>
<accession>A0ABU0DUG4</accession>
<dbReference type="Proteomes" id="UP001236723">
    <property type="component" value="Unassembled WGS sequence"/>
</dbReference>
<proteinExistence type="predicted"/>
<evidence type="ECO:0000313" key="2">
    <source>
        <dbReference type="Proteomes" id="UP001236723"/>
    </source>
</evidence>
<evidence type="ECO:0000313" key="1">
    <source>
        <dbReference type="EMBL" id="MDQ0351943.1"/>
    </source>
</evidence>